<reference evidence="1" key="1">
    <citation type="submission" date="2019-10" db="EMBL/GenBank/DDBJ databases">
        <title>Conservation and host-specific expression of non-tandemly repeated heterogenous ribosome RNA gene in arbuscular mycorrhizal fungi.</title>
        <authorList>
            <person name="Maeda T."/>
            <person name="Kobayashi Y."/>
            <person name="Nakagawa T."/>
            <person name="Ezawa T."/>
            <person name="Yamaguchi K."/>
            <person name="Bino T."/>
            <person name="Nishimoto Y."/>
            <person name="Shigenobu S."/>
            <person name="Kawaguchi M."/>
        </authorList>
    </citation>
    <scope>NUCLEOTIDE SEQUENCE</scope>
    <source>
        <strain evidence="1">HR1</strain>
    </source>
</reference>
<sequence length="419" mass="47992">MTEKQVMLRVKQLLVNGDDKIIVNLHNFNKGRPKQYAEFWKYVRQFLEECAAVDDSPNNETVKKMSIKYKEYSNLVFLDNKHHCKVGEPNCSVAAVDQGKSVIVANGMTFAVVDHDFTKCGLILSVIMQAEIPNSINESFYRSNVFVGLKDPIFEPSSAMSLFLALDLDYLVAVRTPPGHFWNNLVERIMSILNLRLQCIGLMHQKMDKELEEIMSKCNSMNDIRKAAEKAPRLKNELKESLNLTITLLNNLFKRLQLKDKNFETFEAASEFNMNALSPQHVLDTLYHLPDPIPANDEHYKNFDDIYEASENDNILSDMESEEEIEVSDEKFISTEDNANINTKRNDMGQELKNVLSKVFVNAALECYGEMEKTYYSANFLLPICFNCDSSEYVTPMPEKQYPYCEACTTDPNILIKIG</sequence>
<dbReference type="EMBL" id="BLAL01000274">
    <property type="protein sequence ID" value="GES98576.1"/>
    <property type="molecule type" value="Genomic_DNA"/>
</dbReference>
<organism evidence="1 2">
    <name type="scientific">Rhizophagus clarus</name>
    <dbReference type="NCBI Taxonomy" id="94130"/>
    <lineage>
        <taxon>Eukaryota</taxon>
        <taxon>Fungi</taxon>
        <taxon>Fungi incertae sedis</taxon>
        <taxon>Mucoromycota</taxon>
        <taxon>Glomeromycotina</taxon>
        <taxon>Glomeromycetes</taxon>
        <taxon>Glomerales</taxon>
        <taxon>Glomeraceae</taxon>
        <taxon>Rhizophagus</taxon>
    </lineage>
</organism>
<evidence type="ECO:0000313" key="2">
    <source>
        <dbReference type="Proteomes" id="UP000615446"/>
    </source>
</evidence>
<name>A0A8H3M6C7_9GLOM</name>
<accession>A0A8H3M6C7</accession>
<comment type="caution">
    <text evidence="1">The sequence shown here is derived from an EMBL/GenBank/DDBJ whole genome shotgun (WGS) entry which is preliminary data.</text>
</comment>
<proteinExistence type="predicted"/>
<evidence type="ECO:0000313" key="1">
    <source>
        <dbReference type="EMBL" id="GES98576.1"/>
    </source>
</evidence>
<dbReference type="AlphaFoldDB" id="A0A8H3M6C7"/>
<protein>
    <submittedName>
        <fullName evidence="1">Uncharacterized protein</fullName>
    </submittedName>
</protein>
<gene>
    <name evidence="1" type="ORF">RCL2_002511400</name>
</gene>
<dbReference type="OrthoDB" id="2349808at2759"/>
<dbReference type="Proteomes" id="UP000615446">
    <property type="component" value="Unassembled WGS sequence"/>
</dbReference>